<dbReference type="GO" id="GO:0005634">
    <property type="term" value="C:nucleus"/>
    <property type="evidence" value="ECO:0007669"/>
    <property type="project" value="UniProtKB-SubCell"/>
</dbReference>
<keyword evidence="4" id="KW-0804">Transcription</keyword>
<reference evidence="8 9" key="1">
    <citation type="journal article" date="2019" name="Nat. Ecol. Evol.">
        <title>Megaphylogeny resolves global patterns of mushroom evolution.</title>
        <authorList>
            <person name="Varga T."/>
            <person name="Krizsan K."/>
            <person name="Foldi C."/>
            <person name="Dima B."/>
            <person name="Sanchez-Garcia M."/>
            <person name="Sanchez-Ramirez S."/>
            <person name="Szollosi G.J."/>
            <person name="Szarkandi J.G."/>
            <person name="Papp V."/>
            <person name="Albert L."/>
            <person name="Andreopoulos W."/>
            <person name="Angelini C."/>
            <person name="Antonin V."/>
            <person name="Barry K.W."/>
            <person name="Bougher N.L."/>
            <person name="Buchanan P."/>
            <person name="Buyck B."/>
            <person name="Bense V."/>
            <person name="Catcheside P."/>
            <person name="Chovatia M."/>
            <person name="Cooper J."/>
            <person name="Damon W."/>
            <person name="Desjardin D."/>
            <person name="Finy P."/>
            <person name="Geml J."/>
            <person name="Haridas S."/>
            <person name="Hughes K."/>
            <person name="Justo A."/>
            <person name="Karasinski D."/>
            <person name="Kautmanova I."/>
            <person name="Kiss B."/>
            <person name="Kocsube S."/>
            <person name="Kotiranta H."/>
            <person name="LaButti K.M."/>
            <person name="Lechner B.E."/>
            <person name="Liimatainen K."/>
            <person name="Lipzen A."/>
            <person name="Lukacs Z."/>
            <person name="Mihaltcheva S."/>
            <person name="Morgado L.N."/>
            <person name="Niskanen T."/>
            <person name="Noordeloos M.E."/>
            <person name="Ohm R.A."/>
            <person name="Ortiz-Santana B."/>
            <person name="Ovrebo C."/>
            <person name="Racz N."/>
            <person name="Riley R."/>
            <person name="Savchenko A."/>
            <person name="Shiryaev A."/>
            <person name="Soop K."/>
            <person name="Spirin V."/>
            <person name="Szebenyi C."/>
            <person name="Tomsovsky M."/>
            <person name="Tulloss R.E."/>
            <person name="Uehling J."/>
            <person name="Grigoriev I.V."/>
            <person name="Vagvolgyi C."/>
            <person name="Papp T."/>
            <person name="Martin F.M."/>
            <person name="Miettinen O."/>
            <person name="Hibbett D.S."/>
            <person name="Nagy L.G."/>
        </authorList>
    </citation>
    <scope>NUCLEOTIDE SEQUENCE [LARGE SCALE GENOMIC DNA]</scope>
    <source>
        <strain evidence="8 9">OMC1185</strain>
    </source>
</reference>
<evidence type="ECO:0000313" key="9">
    <source>
        <dbReference type="Proteomes" id="UP000305948"/>
    </source>
</evidence>
<dbReference type="SUPFAM" id="SSF57701">
    <property type="entry name" value="Zn2/Cys6 DNA-binding domain"/>
    <property type="match status" value="1"/>
</dbReference>
<accession>A0A5C3MQZ4</accession>
<dbReference type="PANTHER" id="PTHR47338">
    <property type="entry name" value="ZN(II)2CYS6 TRANSCRIPTION FACTOR (EUROFUNG)-RELATED"/>
    <property type="match status" value="1"/>
</dbReference>
<keyword evidence="2" id="KW-0479">Metal-binding</keyword>
<evidence type="ECO:0000259" key="7">
    <source>
        <dbReference type="PROSITE" id="PS50048"/>
    </source>
</evidence>
<dbReference type="Pfam" id="PF00172">
    <property type="entry name" value="Zn_clus"/>
    <property type="match status" value="2"/>
</dbReference>
<protein>
    <recommendedName>
        <fullName evidence="7">Zn(2)-C6 fungal-type domain-containing protein</fullName>
    </recommendedName>
</protein>
<evidence type="ECO:0000256" key="1">
    <source>
        <dbReference type="ARBA" id="ARBA00004123"/>
    </source>
</evidence>
<evidence type="ECO:0000256" key="2">
    <source>
        <dbReference type="ARBA" id="ARBA00022723"/>
    </source>
</evidence>
<dbReference type="Proteomes" id="UP000305948">
    <property type="component" value="Unassembled WGS sequence"/>
</dbReference>
<dbReference type="EMBL" id="ML213524">
    <property type="protein sequence ID" value="TFK47317.1"/>
    <property type="molecule type" value="Genomic_DNA"/>
</dbReference>
<dbReference type="OrthoDB" id="39175at2759"/>
<dbReference type="PANTHER" id="PTHR47338:SF5">
    <property type="entry name" value="ZN(II)2CYS6 TRANSCRIPTION FACTOR (EUROFUNG)"/>
    <property type="match status" value="1"/>
</dbReference>
<dbReference type="PROSITE" id="PS00463">
    <property type="entry name" value="ZN2_CY6_FUNGAL_1"/>
    <property type="match status" value="1"/>
</dbReference>
<evidence type="ECO:0000256" key="6">
    <source>
        <dbReference type="SAM" id="MobiDB-lite"/>
    </source>
</evidence>
<dbReference type="SMART" id="SM00066">
    <property type="entry name" value="GAL4"/>
    <property type="match status" value="2"/>
</dbReference>
<dbReference type="CDD" id="cd00067">
    <property type="entry name" value="GAL4"/>
    <property type="match status" value="2"/>
</dbReference>
<dbReference type="PROSITE" id="PS50048">
    <property type="entry name" value="ZN2_CY6_FUNGAL_2"/>
    <property type="match status" value="1"/>
</dbReference>
<keyword evidence="3" id="KW-0805">Transcription regulation</keyword>
<dbReference type="InterPro" id="IPR001138">
    <property type="entry name" value="Zn2Cys6_DnaBD"/>
</dbReference>
<dbReference type="InterPro" id="IPR050815">
    <property type="entry name" value="TF_fung"/>
</dbReference>
<keyword evidence="5" id="KW-0539">Nucleus</keyword>
<proteinExistence type="predicted"/>
<feature type="compositionally biased region" description="Basic and acidic residues" evidence="6">
    <location>
        <begin position="178"/>
        <end position="187"/>
    </location>
</feature>
<dbReference type="AlphaFoldDB" id="A0A5C3MQZ4"/>
<dbReference type="GO" id="GO:0000981">
    <property type="term" value="F:DNA-binding transcription factor activity, RNA polymerase II-specific"/>
    <property type="evidence" value="ECO:0007669"/>
    <property type="project" value="InterPro"/>
</dbReference>
<dbReference type="GO" id="GO:0008270">
    <property type="term" value="F:zinc ion binding"/>
    <property type="evidence" value="ECO:0007669"/>
    <property type="project" value="InterPro"/>
</dbReference>
<sequence>MEVKGARSASSSHDWRSVATEFVMLGIASLVLYHDESVFELQASLRLICAEGRDFLTCDHDDRRKKVKCDGVEPTCGPCSKARQTECIYVAYSLDTPRLPPVKRGAACVPCRRKKKKCDASRPFCTTCEVAGKEDECDYGENSRASLTRTLLQRNRELEDRLRGFENAHTSTSPPGQEHTESQHDDLPGLGMTAIDSVVLDCTPASTTGSSCSATVSQLFCASFIGTQCHPSFR</sequence>
<evidence type="ECO:0000256" key="5">
    <source>
        <dbReference type="ARBA" id="ARBA00023242"/>
    </source>
</evidence>
<comment type="subcellular location">
    <subcellularLocation>
        <location evidence="1">Nucleus</location>
    </subcellularLocation>
</comment>
<dbReference type="Gene3D" id="4.10.240.10">
    <property type="entry name" value="Zn(2)-C6 fungal-type DNA-binding domain"/>
    <property type="match status" value="2"/>
</dbReference>
<dbReference type="InterPro" id="IPR036864">
    <property type="entry name" value="Zn2-C6_fun-type_DNA-bd_sf"/>
</dbReference>
<organism evidence="8 9">
    <name type="scientific">Heliocybe sulcata</name>
    <dbReference type="NCBI Taxonomy" id="5364"/>
    <lineage>
        <taxon>Eukaryota</taxon>
        <taxon>Fungi</taxon>
        <taxon>Dikarya</taxon>
        <taxon>Basidiomycota</taxon>
        <taxon>Agaricomycotina</taxon>
        <taxon>Agaricomycetes</taxon>
        <taxon>Gloeophyllales</taxon>
        <taxon>Gloeophyllaceae</taxon>
        <taxon>Heliocybe</taxon>
    </lineage>
</organism>
<evidence type="ECO:0000256" key="3">
    <source>
        <dbReference type="ARBA" id="ARBA00023015"/>
    </source>
</evidence>
<gene>
    <name evidence="8" type="ORF">OE88DRAFT_790562</name>
</gene>
<evidence type="ECO:0000256" key="4">
    <source>
        <dbReference type="ARBA" id="ARBA00023163"/>
    </source>
</evidence>
<feature type="region of interest" description="Disordered" evidence="6">
    <location>
        <begin position="166"/>
        <end position="190"/>
    </location>
</feature>
<keyword evidence="9" id="KW-1185">Reference proteome</keyword>
<evidence type="ECO:0000313" key="8">
    <source>
        <dbReference type="EMBL" id="TFK47317.1"/>
    </source>
</evidence>
<dbReference type="STRING" id="5364.A0A5C3MQZ4"/>
<feature type="domain" description="Zn(2)-C6 fungal-type" evidence="7">
    <location>
        <begin position="107"/>
        <end position="139"/>
    </location>
</feature>
<name>A0A5C3MQZ4_9AGAM</name>